<sequence>MNIAILGLVFLVFLLWYRANALEKRNKTLELAIETLNNDLTALGDKHNQMCQTFVEYTGAQKHTFEQIQVALFASSELMQMIAIDQDNTNDRTSAIEEVLGIKGK</sequence>
<proteinExistence type="predicted"/>
<accession>A0AAX4Q3X8</accession>
<organism evidence="2 3">
    <name type="scientific">Enterobacter phage KKP_3711</name>
    <dbReference type="NCBI Taxonomy" id="3109398"/>
    <lineage>
        <taxon>Viruses</taxon>
        <taxon>Duplodnaviria</taxon>
        <taxon>Heunggongvirae</taxon>
        <taxon>Uroviricota</taxon>
        <taxon>Caudoviricetes</taxon>
        <taxon>Demerecviridae</taxon>
        <taxon>Markadamsvirinae</taxon>
    </lineage>
</organism>
<evidence type="ECO:0000256" key="1">
    <source>
        <dbReference type="SAM" id="Coils"/>
    </source>
</evidence>
<evidence type="ECO:0000313" key="3">
    <source>
        <dbReference type="Proteomes" id="UP001437386"/>
    </source>
</evidence>
<evidence type="ECO:0000313" key="2">
    <source>
        <dbReference type="EMBL" id="XAG95816.1"/>
    </source>
</evidence>
<keyword evidence="1" id="KW-0175">Coiled coil</keyword>
<dbReference type="Proteomes" id="UP001437386">
    <property type="component" value="Segment"/>
</dbReference>
<protein>
    <submittedName>
        <fullName evidence="2">Uncharacterized protein</fullName>
    </submittedName>
</protein>
<dbReference type="EMBL" id="PP579741">
    <property type="protein sequence ID" value="XAG95816.1"/>
    <property type="molecule type" value="Genomic_DNA"/>
</dbReference>
<name>A0AAX4Q3X8_9CAUD</name>
<feature type="coiled-coil region" evidence="1">
    <location>
        <begin position="19"/>
        <end position="46"/>
    </location>
</feature>
<keyword evidence="3" id="KW-1185">Reference proteome</keyword>
<gene>
    <name evidence="2" type="ORF">U7154_000049</name>
</gene>
<reference evidence="2 3" key="1">
    <citation type="submission" date="2024-04" db="EMBL/GenBank/DDBJ databases">
        <authorList>
            <person name="Wojcicki M."/>
            <person name="Srednicka P."/>
            <person name="Shymialevich D."/>
            <person name="Sokolowska B."/>
        </authorList>
    </citation>
    <scope>NUCLEOTIDE SEQUENCE [LARGE SCALE GENOMIC DNA]</scope>
</reference>